<dbReference type="InterPro" id="IPR036093">
    <property type="entry name" value="NAC_dom_sf"/>
</dbReference>
<accession>A0AAV8TN19</accession>
<evidence type="ECO:0000259" key="13">
    <source>
        <dbReference type="PROSITE" id="PS51005"/>
    </source>
</evidence>
<keyword evidence="3 12" id="KW-0812">Transmembrane</keyword>
<evidence type="ECO:0000313" key="14">
    <source>
        <dbReference type="EMBL" id="KAJ8768340.1"/>
    </source>
</evidence>
<keyword evidence="5" id="KW-0805">Transcription regulation</keyword>
<dbReference type="InterPro" id="IPR003441">
    <property type="entry name" value="NAC-dom"/>
</dbReference>
<dbReference type="EMBL" id="JAIWQS010000004">
    <property type="protein sequence ID" value="KAJ8768340.1"/>
    <property type="molecule type" value="Genomic_DNA"/>
</dbReference>
<name>A0AAV8TN19_9ROSI</name>
<evidence type="ECO:0000256" key="9">
    <source>
        <dbReference type="ARBA" id="ARBA00023163"/>
    </source>
</evidence>
<dbReference type="SUPFAM" id="SSF101941">
    <property type="entry name" value="NAC domain"/>
    <property type="match status" value="1"/>
</dbReference>
<keyword evidence="10" id="KW-0539">Nucleus</keyword>
<feature type="region of interest" description="Disordered" evidence="11">
    <location>
        <begin position="176"/>
        <end position="210"/>
    </location>
</feature>
<evidence type="ECO:0000256" key="5">
    <source>
        <dbReference type="ARBA" id="ARBA00023015"/>
    </source>
</evidence>
<keyword evidence="4 12" id="KW-1133">Transmembrane helix</keyword>
<evidence type="ECO:0000256" key="8">
    <source>
        <dbReference type="ARBA" id="ARBA00023159"/>
    </source>
</evidence>
<keyword evidence="15" id="KW-1185">Reference proteome</keyword>
<feature type="compositionally biased region" description="Polar residues" evidence="11">
    <location>
        <begin position="197"/>
        <end position="208"/>
    </location>
</feature>
<keyword evidence="8" id="KW-0010">Activator</keyword>
<dbReference type="PANTHER" id="PTHR31744:SF216">
    <property type="entry name" value="NAC TRANSCRIPTION FACTOR"/>
    <property type="match status" value="1"/>
</dbReference>
<dbReference type="Proteomes" id="UP001159364">
    <property type="component" value="Linkage Group LG04"/>
</dbReference>
<keyword evidence="6" id="KW-0238">DNA-binding</keyword>
<sequence length="625" mass="69568">MRVMPMESLPLGFRFRPTDEELISHYLRHKINGRTSEVQVIPEVDVCKWEPWDLPGLSVIKTDDPEWFFFCPRDRKYPNGHRSNRATDAGYWKATGKDRTIKSRKSGMIGMKKTLVFYRGRAPKGERTNWIMHEYRATEKDLDGTAPGQGPFVLCRLFRKPEERIENIKCDEVEPNGYSPFTAKSSPDDTSSDLVEETPTSDVQTPKQSEGMKRWLTDNSDNMPAIAVFSADSCGNSQMASDVEDHGIEMTAAEAYSFQEGNSGQVDYKIFSPVQSHIYADLTYCTDSPYTSDFGNDLNSFCFHDGTYEQDMSLTELLDSFNNNDKHSCGELIIPKDFSHEMQTSLDGHMPRGNLHFQDNSAYNNGQADMAQTQIGSSMDEQVDSKEPLQRQIPFGSCQAQASFFCTQVGSNHADSILNNPVMPEVPSANDAIGSSSGAFPCMKESTNQISPANYGSDVGGTGIKIRTRQPPVRPYSDNFSTQGIAPRRIHLQKHPLIESDESCQSNDVGPIGNREESAVEVVGVQEKVSSRGEHHKEKSLPNIHKSSEINAEPSANLRLRVGRDSILRSTVDVESIGSPIESSKDQKALHPKLGHNSSVIYMISIALLLTVIVAFVGIWKSLKL</sequence>
<dbReference type="AlphaFoldDB" id="A0AAV8TN19"/>
<reference evidence="14 15" key="1">
    <citation type="submission" date="2021-09" db="EMBL/GenBank/DDBJ databases">
        <title>Genomic insights and catalytic innovation underlie evolution of tropane alkaloids biosynthesis.</title>
        <authorList>
            <person name="Wang Y.-J."/>
            <person name="Tian T."/>
            <person name="Huang J.-P."/>
            <person name="Huang S.-X."/>
        </authorList>
    </citation>
    <scope>NUCLEOTIDE SEQUENCE [LARGE SCALE GENOMIC DNA]</scope>
    <source>
        <strain evidence="14">KIB-2018</strain>
        <tissue evidence="14">Leaf</tissue>
    </source>
</reference>
<evidence type="ECO:0000256" key="11">
    <source>
        <dbReference type="SAM" id="MobiDB-lite"/>
    </source>
</evidence>
<dbReference type="GO" id="GO:0005634">
    <property type="term" value="C:nucleus"/>
    <property type="evidence" value="ECO:0007669"/>
    <property type="project" value="UniProtKB-SubCell"/>
</dbReference>
<keyword evidence="9" id="KW-0804">Transcription</keyword>
<dbReference type="PANTHER" id="PTHR31744">
    <property type="entry name" value="PROTEIN CUP-SHAPED COTYLEDON 2-RELATED"/>
    <property type="match status" value="1"/>
</dbReference>
<evidence type="ECO:0000313" key="15">
    <source>
        <dbReference type="Proteomes" id="UP001159364"/>
    </source>
</evidence>
<keyword evidence="7 12" id="KW-0472">Membrane</keyword>
<dbReference type="Gene3D" id="2.170.150.80">
    <property type="entry name" value="NAC domain"/>
    <property type="match status" value="1"/>
</dbReference>
<feature type="transmembrane region" description="Helical" evidence="12">
    <location>
        <begin position="600"/>
        <end position="620"/>
    </location>
</feature>
<dbReference type="PROSITE" id="PS51005">
    <property type="entry name" value="NAC"/>
    <property type="match status" value="1"/>
</dbReference>
<proteinExistence type="predicted"/>
<comment type="caution">
    <text evidence="14">The sequence shown here is derived from an EMBL/GenBank/DDBJ whole genome shotgun (WGS) entry which is preliminary data.</text>
</comment>
<evidence type="ECO:0000256" key="1">
    <source>
        <dbReference type="ARBA" id="ARBA00004123"/>
    </source>
</evidence>
<dbReference type="GO" id="GO:0016020">
    <property type="term" value="C:membrane"/>
    <property type="evidence" value="ECO:0007669"/>
    <property type="project" value="UniProtKB-SubCell"/>
</dbReference>
<organism evidence="14 15">
    <name type="scientific">Erythroxylum novogranatense</name>
    <dbReference type="NCBI Taxonomy" id="1862640"/>
    <lineage>
        <taxon>Eukaryota</taxon>
        <taxon>Viridiplantae</taxon>
        <taxon>Streptophyta</taxon>
        <taxon>Embryophyta</taxon>
        <taxon>Tracheophyta</taxon>
        <taxon>Spermatophyta</taxon>
        <taxon>Magnoliopsida</taxon>
        <taxon>eudicotyledons</taxon>
        <taxon>Gunneridae</taxon>
        <taxon>Pentapetalae</taxon>
        <taxon>rosids</taxon>
        <taxon>fabids</taxon>
        <taxon>Malpighiales</taxon>
        <taxon>Erythroxylaceae</taxon>
        <taxon>Erythroxylum</taxon>
    </lineage>
</organism>
<comment type="subcellular location">
    <subcellularLocation>
        <location evidence="2">Membrane</location>
        <topology evidence="2">Single-pass membrane protein</topology>
    </subcellularLocation>
    <subcellularLocation>
        <location evidence="1">Nucleus</location>
    </subcellularLocation>
</comment>
<dbReference type="FunFam" id="2.170.150.80:FF:000002">
    <property type="entry name" value="Nac domain-containing protein 86"/>
    <property type="match status" value="1"/>
</dbReference>
<gene>
    <name evidence="14" type="ORF">K2173_021493</name>
</gene>
<evidence type="ECO:0000256" key="4">
    <source>
        <dbReference type="ARBA" id="ARBA00022989"/>
    </source>
</evidence>
<dbReference type="Pfam" id="PF02365">
    <property type="entry name" value="NAM"/>
    <property type="match status" value="1"/>
</dbReference>
<evidence type="ECO:0000256" key="12">
    <source>
        <dbReference type="SAM" id="Phobius"/>
    </source>
</evidence>
<evidence type="ECO:0000256" key="3">
    <source>
        <dbReference type="ARBA" id="ARBA00022692"/>
    </source>
</evidence>
<protein>
    <recommendedName>
        <fullName evidence="13">NAC domain-containing protein</fullName>
    </recommendedName>
</protein>
<evidence type="ECO:0000256" key="10">
    <source>
        <dbReference type="ARBA" id="ARBA00023242"/>
    </source>
</evidence>
<evidence type="ECO:0000256" key="2">
    <source>
        <dbReference type="ARBA" id="ARBA00004167"/>
    </source>
</evidence>
<dbReference type="GO" id="GO:0000976">
    <property type="term" value="F:transcription cis-regulatory region binding"/>
    <property type="evidence" value="ECO:0007669"/>
    <property type="project" value="UniProtKB-ARBA"/>
</dbReference>
<evidence type="ECO:0000256" key="7">
    <source>
        <dbReference type="ARBA" id="ARBA00023136"/>
    </source>
</evidence>
<feature type="domain" description="NAC" evidence="13">
    <location>
        <begin position="9"/>
        <end position="160"/>
    </location>
</feature>
<dbReference type="GO" id="GO:0006355">
    <property type="term" value="P:regulation of DNA-templated transcription"/>
    <property type="evidence" value="ECO:0007669"/>
    <property type="project" value="InterPro"/>
</dbReference>
<evidence type="ECO:0000256" key="6">
    <source>
        <dbReference type="ARBA" id="ARBA00023125"/>
    </source>
</evidence>